<dbReference type="RefSeq" id="WP_249318434.1">
    <property type="nucleotide sequence ID" value="NZ_JACRSN010000004.1"/>
</dbReference>
<dbReference type="EMBL" id="JACRSN010000004">
    <property type="protein sequence ID" value="MBC8533095.1"/>
    <property type="molecule type" value="Genomic_DNA"/>
</dbReference>
<reference evidence="1" key="1">
    <citation type="submission" date="2020-08" db="EMBL/GenBank/DDBJ databases">
        <title>Genome public.</title>
        <authorList>
            <person name="Liu C."/>
            <person name="Sun Q."/>
        </authorList>
    </citation>
    <scope>NUCLEOTIDE SEQUENCE</scope>
    <source>
        <strain evidence="1">NSJ-40</strain>
    </source>
</reference>
<evidence type="ECO:0000313" key="1">
    <source>
        <dbReference type="EMBL" id="MBC8533095.1"/>
    </source>
</evidence>
<name>A0A926D629_9FIRM</name>
<comment type="caution">
    <text evidence="1">The sequence shown here is derived from an EMBL/GenBank/DDBJ whole genome shotgun (WGS) entry which is preliminary data.</text>
</comment>
<organism evidence="1 2">
    <name type="scientific">Yeguia hominis</name>
    <dbReference type="NCBI Taxonomy" id="2763662"/>
    <lineage>
        <taxon>Bacteria</taxon>
        <taxon>Bacillati</taxon>
        <taxon>Bacillota</taxon>
        <taxon>Clostridia</taxon>
        <taxon>Eubacteriales</taxon>
        <taxon>Yeguiaceae</taxon>
        <taxon>Yeguia</taxon>
    </lineage>
</organism>
<dbReference type="AlphaFoldDB" id="A0A926D629"/>
<sequence length="75" mass="8879">MNYLSEKNSVLNRPMYLCLCPVCLGQFLDTGIYKIVRENHGQAKERCDFCNYRNGYDFIIYSKAEKKDEVADEWQ</sequence>
<dbReference type="Proteomes" id="UP000651482">
    <property type="component" value="Unassembled WGS sequence"/>
</dbReference>
<proteinExistence type="predicted"/>
<keyword evidence="2" id="KW-1185">Reference proteome</keyword>
<protein>
    <submittedName>
        <fullName evidence="1">Uncharacterized protein</fullName>
    </submittedName>
</protein>
<accession>A0A926D629</accession>
<evidence type="ECO:0000313" key="2">
    <source>
        <dbReference type="Proteomes" id="UP000651482"/>
    </source>
</evidence>
<gene>
    <name evidence="1" type="ORF">IAG03_03555</name>
</gene>